<evidence type="ECO:0000313" key="8">
    <source>
        <dbReference type="RefSeq" id="XP_019627662.1"/>
    </source>
</evidence>
<reference evidence="8" key="1">
    <citation type="submission" date="2025-08" db="UniProtKB">
        <authorList>
            <consortium name="RefSeq"/>
        </authorList>
    </citation>
    <scope>IDENTIFICATION</scope>
    <source>
        <tissue evidence="8">Gonad</tissue>
    </source>
</reference>
<dbReference type="Proteomes" id="UP000515135">
    <property type="component" value="Unplaced"/>
</dbReference>
<gene>
    <name evidence="8" type="primary">LOC109472375</name>
</gene>
<dbReference type="OrthoDB" id="5545019at2759"/>
<name>A0A6P4Z9A9_BRABE</name>
<organism evidence="7 8">
    <name type="scientific">Branchiostoma belcheri</name>
    <name type="common">Amphioxus</name>
    <dbReference type="NCBI Taxonomy" id="7741"/>
    <lineage>
        <taxon>Eukaryota</taxon>
        <taxon>Metazoa</taxon>
        <taxon>Chordata</taxon>
        <taxon>Cephalochordata</taxon>
        <taxon>Leptocardii</taxon>
        <taxon>Amphioxiformes</taxon>
        <taxon>Branchiostomatidae</taxon>
        <taxon>Branchiostoma</taxon>
    </lineage>
</organism>
<dbReference type="GeneID" id="109472375"/>
<dbReference type="InterPro" id="IPR002347">
    <property type="entry name" value="SDR_fam"/>
</dbReference>
<dbReference type="PANTHER" id="PTHR43899:SF13">
    <property type="entry name" value="RH59310P"/>
    <property type="match status" value="1"/>
</dbReference>
<evidence type="ECO:0000256" key="3">
    <source>
        <dbReference type="ARBA" id="ARBA00022857"/>
    </source>
</evidence>
<dbReference type="PRINTS" id="PR00080">
    <property type="entry name" value="SDRFAMILY"/>
</dbReference>
<accession>A0A6P4Z9A9</accession>
<evidence type="ECO:0000256" key="2">
    <source>
        <dbReference type="ARBA" id="ARBA00006484"/>
    </source>
</evidence>
<dbReference type="GO" id="GO:0006694">
    <property type="term" value="P:steroid biosynthetic process"/>
    <property type="evidence" value="ECO:0007669"/>
    <property type="project" value="UniProtKB-KW"/>
</dbReference>
<evidence type="ECO:0000256" key="1">
    <source>
        <dbReference type="ARBA" id="ARBA00004240"/>
    </source>
</evidence>
<dbReference type="FunFam" id="3.40.50.720:FF:000137">
    <property type="entry name" value="Hydroxysteroid (17-beta) dehydrogenase 3"/>
    <property type="match status" value="1"/>
</dbReference>
<evidence type="ECO:0000256" key="5">
    <source>
        <dbReference type="ARBA" id="ARBA00023002"/>
    </source>
</evidence>
<dbReference type="PRINTS" id="PR00081">
    <property type="entry name" value="GDHRDH"/>
</dbReference>
<evidence type="ECO:0000313" key="7">
    <source>
        <dbReference type="Proteomes" id="UP000515135"/>
    </source>
</evidence>
<dbReference type="AlphaFoldDB" id="A0A6P4Z9A9"/>
<evidence type="ECO:0000256" key="4">
    <source>
        <dbReference type="ARBA" id="ARBA00022955"/>
    </source>
</evidence>
<dbReference type="PANTHER" id="PTHR43899">
    <property type="entry name" value="RH59310P"/>
    <property type="match status" value="1"/>
</dbReference>
<dbReference type="Pfam" id="PF00106">
    <property type="entry name" value="adh_short"/>
    <property type="match status" value="1"/>
</dbReference>
<comment type="subcellular location">
    <subcellularLocation>
        <location evidence="1">Endoplasmic reticulum</location>
    </subcellularLocation>
</comment>
<evidence type="ECO:0000256" key="6">
    <source>
        <dbReference type="RuleBase" id="RU000363"/>
    </source>
</evidence>
<dbReference type="PROSITE" id="PS00061">
    <property type="entry name" value="ADH_SHORT"/>
    <property type="match status" value="1"/>
</dbReference>
<dbReference type="InterPro" id="IPR020904">
    <property type="entry name" value="Sc_DH/Rdtase_CS"/>
</dbReference>
<proteinExistence type="inferred from homology"/>
<dbReference type="PIRSF" id="PIRSF000126">
    <property type="entry name" value="11-beta-HSD1"/>
    <property type="match status" value="1"/>
</dbReference>
<keyword evidence="4" id="KW-0752">Steroid biosynthesis</keyword>
<dbReference type="RefSeq" id="XP_019627662.1">
    <property type="nucleotide sequence ID" value="XM_019772103.1"/>
</dbReference>
<dbReference type="CDD" id="cd05356">
    <property type="entry name" value="17beta-HSD1_like_SDR_c"/>
    <property type="match status" value="1"/>
</dbReference>
<sequence>MAPLLGDSMLETVGIVALSYIGFKLLWSLLKGIRLYMLSGPLGLSVNIKNLGNWAVVTGSTDGIGKAYAEELAARGLNLVLISRSEDKLKAVAAEIEDKAGVQTKIVVADFSSADIYDNISLQLEGLDIACLVNNVGVGYKFPDFYGNTGAEIDEMMLNVNALSVVKMTRIVLSSMEERKKGVILNISSASGVSPTPLLSLYSASKAFVDYFSRCLAHEYRSKGIIIQSVTPHFVATKLSGIRKANALMPTPTSYVRSALNTVGLADHTFGYYLHALEGWLLDLLPQRLAMSLAMSLLNNVRKAAIKKLQRKKEK</sequence>
<dbReference type="KEGG" id="bbel:109472375"/>
<keyword evidence="4" id="KW-0444">Lipid biosynthesis</keyword>
<keyword evidence="5" id="KW-0560">Oxidoreductase</keyword>
<dbReference type="GO" id="GO:0005783">
    <property type="term" value="C:endoplasmic reticulum"/>
    <property type="evidence" value="ECO:0007669"/>
    <property type="project" value="UniProtKB-SubCell"/>
</dbReference>
<dbReference type="InterPro" id="IPR036291">
    <property type="entry name" value="NAD(P)-bd_dom_sf"/>
</dbReference>
<dbReference type="InterPro" id="IPR051019">
    <property type="entry name" value="VLCFA-Steroid_DH"/>
</dbReference>
<dbReference type="GO" id="GO:0016491">
    <property type="term" value="F:oxidoreductase activity"/>
    <property type="evidence" value="ECO:0007669"/>
    <property type="project" value="UniProtKB-KW"/>
</dbReference>
<protein>
    <submittedName>
        <fullName evidence="8">Very-long-chain 3-oxoacyl-CoA reductase-like</fullName>
    </submittedName>
</protein>
<comment type="similarity">
    <text evidence="2 6">Belongs to the short-chain dehydrogenases/reductases (SDR) family.</text>
</comment>
<keyword evidence="3" id="KW-0521">NADP</keyword>
<dbReference type="Gene3D" id="3.40.50.720">
    <property type="entry name" value="NAD(P)-binding Rossmann-like Domain"/>
    <property type="match status" value="1"/>
</dbReference>
<keyword evidence="7" id="KW-1185">Reference proteome</keyword>
<dbReference type="SUPFAM" id="SSF51735">
    <property type="entry name" value="NAD(P)-binding Rossmann-fold domains"/>
    <property type="match status" value="1"/>
</dbReference>
<keyword evidence="4" id="KW-0443">Lipid metabolism</keyword>